<dbReference type="RefSeq" id="WP_114466861.1">
    <property type="nucleotide sequence ID" value="NZ_QPJK01000001.1"/>
</dbReference>
<evidence type="ECO:0000256" key="1">
    <source>
        <dbReference type="ARBA" id="ARBA00004370"/>
    </source>
</evidence>
<dbReference type="Gene3D" id="3.10.20.310">
    <property type="entry name" value="membrane protein fhac"/>
    <property type="match status" value="2"/>
</dbReference>
<dbReference type="OrthoDB" id="9769707at2"/>
<feature type="compositionally biased region" description="Basic and acidic residues" evidence="7">
    <location>
        <begin position="60"/>
        <end position="77"/>
    </location>
</feature>
<dbReference type="AlphaFoldDB" id="A0A368Y8W7"/>
<feature type="region of interest" description="Disordered" evidence="7">
    <location>
        <begin position="37"/>
        <end position="77"/>
    </location>
</feature>
<evidence type="ECO:0000256" key="6">
    <source>
        <dbReference type="ARBA" id="ARBA00023237"/>
    </source>
</evidence>
<dbReference type="PANTHER" id="PTHR12815:SF47">
    <property type="entry name" value="TRANSLOCATION AND ASSEMBLY MODULE SUBUNIT TAMA"/>
    <property type="match status" value="1"/>
</dbReference>
<keyword evidence="3" id="KW-0812">Transmembrane</keyword>
<evidence type="ECO:0000256" key="4">
    <source>
        <dbReference type="ARBA" id="ARBA00022729"/>
    </source>
</evidence>
<keyword evidence="4" id="KW-0732">Signal</keyword>
<comment type="subcellular location">
    <subcellularLocation>
        <location evidence="1">Membrane</location>
    </subcellularLocation>
</comment>
<organism evidence="9 10">
    <name type="scientific">Pseudorhodoferax soli</name>
    <dbReference type="NCBI Taxonomy" id="545864"/>
    <lineage>
        <taxon>Bacteria</taxon>
        <taxon>Pseudomonadati</taxon>
        <taxon>Pseudomonadota</taxon>
        <taxon>Betaproteobacteria</taxon>
        <taxon>Burkholderiales</taxon>
        <taxon>Comamonadaceae</taxon>
    </lineage>
</organism>
<evidence type="ECO:0000313" key="10">
    <source>
        <dbReference type="Proteomes" id="UP000252884"/>
    </source>
</evidence>
<reference evidence="9 10" key="1">
    <citation type="submission" date="2018-07" db="EMBL/GenBank/DDBJ databases">
        <title>Genomic Encyclopedia of Type Strains, Phase IV (KMG-IV): sequencing the most valuable type-strain genomes for metagenomic binning, comparative biology and taxonomic classification.</title>
        <authorList>
            <person name="Goeker M."/>
        </authorList>
    </citation>
    <scope>NUCLEOTIDE SEQUENCE [LARGE SCALE GENOMIC DNA]</scope>
    <source>
        <strain evidence="9 10">DSM 21634</strain>
    </source>
</reference>
<dbReference type="Proteomes" id="UP000252884">
    <property type="component" value="Unassembled WGS sequence"/>
</dbReference>
<dbReference type="InterPro" id="IPR000184">
    <property type="entry name" value="Bac_surfAg_D15"/>
</dbReference>
<proteinExistence type="predicted"/>
<evidence type="ECO:0000256" key="5">
    <source>
        <dbReference type="ARBA" id="ARBA00023136"/>
    </source>
</evidence>
<gene>
    <name evidence="9" type="ORF">DES41_1011250</name>
</gene>
<dbReference type="Gene3D" id="2.40.160.50">
    <property type="entry name" value="membrane protein fhac: a member of the omp85/tpsb transporter family"/>
    <property type="match status" value="1"/>
</dbReference>
<sequence>MSPVVVKRAPALWPAFLLVVVLVLPGCGLLRPAPEPAPANASGADGTQVMPSEAAAKQSDQPDGKRDNFTVEVRGPDPARELLDTHLDLQRYRRLDALSVAEISRLMAAAEPNARQLLGTLGYFTPTLTLELQDTPGGERADHAVRITVDPGPITQVGEVKLDFSGAIAAENQQAERRRNAIERSWSLRSGAAFTQSGWDGAKSAAQRQLTARRYPLGRIADSRAQVDADRQLADLGVQFDSGPAYRFGDLQIRGSERYSPLNAVRIAQLPTGQEYDQQKLLDTQSRLASSGFYESVFLTLDTDGTDPQNVPVIAQVREAPLQKLVFGVGYTTDSGPRLSVDHIHNKIPLLDWRAVSRLSLDNENKSLGTSLFGLLDARLWRWFGSGLVQRERSGSFDVLSGSLRYGRSKSTDHIDRSYFAQYDYARSSGADAPPPASTVSLNWGWTGRYFDNNSRPRRGQGLQVEAGVGTTLLGGQYPYTRTVARWLGYVPLYQVRAGGATETETRARRARLQLRAEAGAVVAADAAQIPSTQLFLTGGDTTVRGFGYRKIGASYVNDTTVAGRYMAVGSVELQHPIVWNGALTEFEAVAFVDTGSVADRPADFQYKVGAGGGMRWYSPVGLVQADIAHGFGEGGISIHLRLGFTF</sequence>
<protein>
    <submittedName>
        <fullName evidence="9">Autotransporter secretion outer membrane protein TamA</fullName>
    </submittedName>
</protein>
<comment type="caution">
    <text evidence="9">The sequence shown here is derived from an EMBL/GenBank/DDBJ whole genome shotgun (WGS) entry which is preliminary data.</text>
</comment>
<evidence type="ECO:0000256" key="7">
    <source>
        <dbReference type="SAM" id="MobiDB-lite"/>
    </source>
</evidence>
<accession>A0A368Y8W7</accession>
<keyword evidence="5" id="KW-0472">Membrane</keyword>
<evidence type="ECO:0000256" key="3">
    <source>
        <dbReference type="ARBA" id="ARBA00022692"/>
    </source>
</evidence>
<evidence type="ECO:0000256" key="2">
    <source>
        <dbReference type="ARBA" id="ARBA00022452"/>
    </source>
</evidence>
<dbReference type="PANTHER" id="PTHR12815">
    <property type="entry name" value="SORTING AND ASSEMBLY MACHINERY SAMM50 PROTEIN FAMILY MEMBER"/>
    <property type="match status" value="1"/>
</dbReference>
<keyword evidence="6" id="KW-0998">Cell outer membrane</keyword>
<dbReference type="Pfam" id="PF01103">
    <property type="entry name" value="Omp85"/>
    <property type="match status" value="1"/>
</dbReference>
<dbReference type="EMBL" id="QPJK01000001">
    <property type="protein sequence ID" value="RCW76642.1"/>
    <property type="molecule type" value="Genomic_DNA"/>
</dbReference>
<dbReference type="GO" id="GO:0019867">
    <property type="term" value="C:outer membrane"/>
    <property type="evidence" value="ECO:0007669"/>
    <property type="project" value="InterPro"/>
</dbReference>
<feature type="domain" description="Bacterial surface antigen (D15)" evidence="8">
    <location>
        <begin position="411"/>
        <end position="630"/>
    </location>
</feature>
<evidence type="ECO:0000313" key="9">
    <source>
        <dbReference type="EMBL" id="RCW76642.1"/>
    </source>
</evidence>
<keyword evidence="10" id="KW-1185">Reference proteome</keyword>
<evidence type="ECO:0000259" key="8">
    <source>
        <dbReference type="Pfam" id="PF01103"/>
    </source>
</evidence>
<dbReference type="InterPro" id="IPR039910">
    <property type="entry name" value="D15-like"/>
</dbReference>
<name>A0A368Y8W7_9BURK</name>
<keyword evidence="2" id="KW-1134">Transmembrane beta strand</keyword>